<dbReference type="InterPro" id="IPR012854">
    <property type="entry name" value="Cu_amine_oxidase-like_N"/>
</dbReference>
<dbReference type="InterPro" id="IPR032774">
    <property type="entry name" value="WG_beta_rep"/>
</dbReference>
<evidence type="ECO:0000313" key="2">
    <source>
        <dbReference type="EMBL" id="GGA03306.1"/>
    </source>
</evidence>
<evidence type="ECO:0000259" key="1">
    <source>
        <dbReference type="Pfam" id="PF07833"/>
    </source>
</evidence>
<dbReference type="SUPFAM" id="SSF55383">
    <property type="entry name" value="Copper amine oxidase, domain N"/>
    <property type="match status" value="2"/>
</dbReference>
<sequence>MFKKMISLIAVTLMLWQFGSVVYAEQKVEIKENGEVSFEYLTVLGEKKSLDMTGAIIIKDGRPMVPIFALERYYHSDSAFELLTTQKGNVVSVLDLRNEIRYQMKVGSKKVNVLGSDEVKLREETLSTEVSVHLEGDNVYIPIDIFQLLGYEAVLAGEKKLKINFAQKANVSNGTNATGSAASSSQTLYPVKIGKQYGFMDQVGKVVIKPQFEEAGEFAEGFAAVKVKGKWGYADLTGKIVITPEYHSASRFSEGYAIVSKEDRDGVKFGYINSKGKQVGSIMYEFALAYKENFAPVVTGTHFAFLNRDGRIQIYKFHDDAGSFSEGLARVQLNGKYGYIDKKGEAVIPYQYTKATDFAGGLAAISIDNKWGYIDKEENQIIKVQYEDATPFSEGLAAVQTGGKYGYIDSTGKTVISPNFEYAGAFKAGYAPVKVLGKWGFIDPKGTVVVSPKYEYAYEVAGTLFQVKDAGKTLYLDQKGNPVKPLNDNGKEINLVAVAGKVIEVNGSILDLDVPPVLVEGSTLVPLRSILESLGLHLEWNSETKTIKATKDGTNMVLQVDNPVATVNGKSVTLAVSPKIINGATLVPIRFISESVGAQVDYDSYQPTEVNNTALLNGLNPSFAAKLRVYGEASDTLLRAHEGNSGNLEAATAVWEQAADNLVLIKDALLKDMHRNFDAITNAAPNDADSYLQQAMLIEELGLLYEDKNLASEAEMLAIEAGKIDQKALLFYRLFIADLSEDAKEKSKRYAEIAAVNPYVVLNHVQKNGNYYDAGEAFSRSESLQDYAIFALKKAASSGDEGTRNQAKKLLKDKYKVQL</sequence>
<keyword evidence="3" id="KW-1185">Reference proteome</keyword>
<dbReference type="SUPFAM" id="SSF69360">
    <property type="entry name" value="Cell wall binding repeat"/>
    <property type="match status" value="2"/>
</dbReference>
<dbReference type="Pfam" id="PF14903">
    <property type="entry name" value="WG_beta_rep"/>
    <property type="match status" value="5"/>
</dbReference>
<gene>
    <name evidence="2" type="ORF">GCM10008018_56590</name>
</gene>
<dbReference type="Gene3D" id="3.30.457.10">
    <property type="entry name" value="Copper amine oxidase-like, N-terminal domain"/>
    <property type="match status" value="1"/>
</dbReference>
<dbReference type="PANTHER" id="PTHR37841:SF1">
    <property type="entry name" value="DUF3298 DOMAIN-CONTAINING PROTEIN"/>
    <property type="match status" value="1"/>
</dbReference>
<dbReference type="Proteomes" id="UP000615455">
    <property type="component" value="Unassembled WGS sequence"/>
</dbReference>
<comment type="caution">
    <text evidence="2">The sequence shown here is derived from an EMBL/GenBank/DDBJ whole genome shotgun (WGS) entry which is preliminary data.</text>
</comment>
<dbReference type="Pfam" id="PF07833">
    <property type="entry name" value="Cu_amine_oxidN1"/>
    <property type="match status" value="1"/>
</dbReference>
<dbReference type="PANTHER" id="PTHR37841">
    <property type="entry name" value="GLR2918 PROTEIN"/>
    <property type="match status" value="1"/>
</dbReference>
<feature type="domain" description="Copper amine oxidase-like N-terminal" evidence="1">
    <location>
        <begin position="505"/>
        <end position="606"/>
    </location>
</feature>
<name>A0ABQ1F979_9BACL</name>
<proteinExistence type="predicted"/>
<reference evidence="3" key="1">
    <citation type="journal article" date="2019" name="Int. J. Syst. Evol. Microbiol.">
        <title>The Global Catalogue of Microorganisms (GCM) 10K type strain sequencing project: providing services to taxonomists for standard genome sequencing and annotation.</title>
        <authorList>
            <consortium name="The Broad Institute Genomics Platform"/>
            <consortium name="The Broad Institute Genome Sequencing Center for Infectious Disease"/>
            <person name="Wu L."/>
            <person name="Ma J."/>
        </authorList>
    </citation>
    <scope>NUCLEOTIDE SEQUENCE [LARGE SCALE GENOMIC DNA]</scope>
    <source>
        <strain evidence="3">CGMCC 1.15043</strain>
    </source>
</reference>
<protein>
    <recommendedName>
        <fullName evidence="1">Copper amine oxidase-like N-terminal domain-containing protein</fullName>
    </recommendedName>
</protein>
<evidence type="ECO:0000313" key="3">
    <source>
        <dbReference type="Proteomes" id="UP000615455"/>
    </source>
</evidence>
<organism evidence="2 3">
    <name type="scientific">Paenibacillus marchantiophytorum</name>
    <dbReference type="NCBI Taxonomy" id="1619310"/>
    <lineage>
        <taxon>Bacteria</taxon>
        <taxon>Bacillati</taxon>
        <taxon>Bacillota</taxon>
        <taxon>Bacilli</taxon>
        <taxon>Bacillales</taxon>
        <taxon>Paenibacillaceae</taxon>
        <taxon>Paenibacillus</taxon>
    </lineage>
</organism>
<dbReference type="InterPro" id="IPR036582">
    <property type="entry name" value="Mao_N_sf"/>
</dbReference>
<accession>A0ABQ1F979</accession>
<dbReference type="RefSeq" id="WP_189018265.1">
    <property type="nucleotide sequence ID" value="NZ_BMHE01000044.1"/>
</dbReference>
<dbReference type="EMBL" id="BMHE01000044">
    <property type="protein sequence ID" value="GGA03306.1"/>
    <property type="molecule type" value="Genomic_DNA"/>
</dbReference>